<accession>A0AAQ3KSW0</accession>
<sequence>MHRTKKKEKAVKFSHGVPIAIVLRQLLGLPITVYGAARPLSLPPPPQRRPPEEPALAQHLQETAQGREEHILLKTSPFWI</sequence>
<reference evidence="1 2" key="1">
    <citation type="submission" date="2023-10" db="EMBL/GenBank/DDBJ databases">
        <title>Chromosome-scale genome assembly provides insights into flower coloration mechanisms of Canna indica.</title>
        <authorList>
            <person name="Li C."/>
        </authorList>
    </citation>
    <scope>NUCLEOTIDE SEQUENCE [LARGE SCALE GENOMIC DNA]</scope>
    <source>
        <tissue evidence="1">Flower</tissue>
    </source>
</reference>
<organism evidence="1 2">
    <name type="scientific">Canna indica</name>
    <name type="common">Indian-shot</name>
    <dbReference type="NCBI Taxonomy" id="4628"/>
    <lineage>
        <taxon>Eukaryota</taxon>
        <taxon>Viridiplantae</taxon>
        <taxon>Streptophyta</taxon>
        <taxon>Embryophyta</taxon>
        <taxon>Tracheophyta</taxon>
        <taxon>Spermatophyta</taxon>
        <taxon>Magnoliopsida</taxon>
        <taxon>Liliopsida</taxon>
        <taxon>Zingiberales</taxon>
        <taxon>Cannaceae</taxon>
        <taxon>Canna</taxon>
    </lineage>
</organism>
<evidence type="ECO:0000313" key="2">
    <source>
        <dbReference type="Proteomes" id="UP001327560"/>
    </source>
</evidence>
<evidence type="ECO:0000313" key="1">
    <source>
        <dbReference type="EMBL" id="WOL14517.1"/>
    </source>
</evidence>
<name>A0AAQ3KSW0_9LILI</name>
<keyword evidence="2" id="KW-1185">Reference proteome</keyword>
<dbReference type="AlphaFoldDB" id="A0AAQ3KSW0"/>
<protein>
    <submittedName>
        <fullName evidence="1">Uncharacterized protein</fullName>
    </submittedName>
</protein>
<dbReference type="EMBL" id="CP136896">
    <property type="protein sequence ID" value="WOL14517.1"/>
    <property type="molecule type" value="Genomic_DNA"/>
</dbReference>
<dbReference type="Proteomes" id="UP001327560">
    <property type="component" value="Chromosome 7"/>
</dbReference>
<gene>
    <name evidence="1" type="ORF">Cni_G23297</name>
</gene>
<proteinExistence type="predicted"/>